<evidence type="ECO:0000256" key="1">
    <source>
        <dbReference type="SAM" id="Phobius"/>
    </source>
</evidence>
<dbReference type="Proteomes" id="UP001501442">
    <property type="component" value="Unassembled WGS sequence"/>
</dbReference>
<protein>
    <submittedName>
        <fullName evidence="2">Uncharacterized protein</fullName>
    </submittedName>
</protein>
<keyword evidence="1" id="KW-1133">Transmembrane helix</keyword>
<sequence>MPYSIARTGRALPDVGTGTYLGVVVIAAALTLGTGLTAARRAIRMPAVEAVTR</sequence>
<accession>A0ABP8U540</accession>
<dbReference type="RefSeq" id="WP_345429511.1">
    <property type="nucleotide sequence ID" value="NZ_BAABHK010000001.1"/>
</dbReference>
<feature type="transmembrane region" description="Helical" evidence="1">
    <location>
        <begin position="20"/>
        <end position="39"/>
    </location>
</feature>
<keyword evidence="1" id="KW-0472">Membrane</keyword>
<gene>
    <name evidence="2" type="ORF">GCM10023196_011130</name>
</gene>
<keyword evidence="1" id="KW-0812">Transmembrane</keyword>
<reference evidence="3" key="1">
    <citation type="journal article" date="2019" name="Int. J. Syst. Evol. Microbiol.">
        <title>The Global Catalogue of Microorganisms (GCM) 10K type strain sequencing project: providing services to taxonomists for standard genome sequencing and annotation.</title>
        <authorList>
            <consortium name="The Broad Institute Genomics Platform"/>
            <consortium name="The Broad Institute Genome Sequencing Center for Infectious Disease"/>
            <person name="Wu L."/>
            <person name="Ma J."/>
        </authorList>
    </citation>
    <scope>NUCLEOTIDE SEQUENCE [LARGE SCALE GENOMIC DNA]</scope>
    <source>
        <strain evidence="3">JCM 17939</strain>
    </source>
</reference>
<evidence type="ECO:0000313" key="3">
    <source>
        <dbReference type="Proteomes" id="UP001501442"/>
    </source>
</evidence>
<proteinExistence type="predicted"/>
<evidence type="ECO:0000313" key="2">
    <source>
        <dbReference type="EMBL" id="GAA4621718.1"/>
    </source>
</evidence>
<keyword evidence="3" id="KW-1185">Reference proteome</keyword>
<dbReference type="EMBL" id="BAABHK010000001">
    <property type="protein sequence ID" value="GAA4621718.1"/>
    <property type="molecule type" value="Genomic_DNA"/>
</dbReference>
<name>A0ABP8U540_9ACTN</name>
<comment type="caution">
    <text evidence="2">The sequence shown here is derived from an EMBL/GenBank/DDBJ whole genome shotgun (WGS) entry which is preliminary data.</text>
</comment>
<organism evidence="2 3">
    <name type="scientific">Actinoallomurus vinaceus</name>
    <dbReference type="NCBI Taxonomy" id="1080074"/>
    <lineage>
        <taxon>Bacteria</taxon>
        <taxon>Bacillati</taxon>
        <taxon>Actinomycetota</taxon>
        <taxon>Actinomycetes</taxon>
        <taxon>Streptosporangiales</taxon>
        <taxon>Thermomonosporaceae</taxon>
        <taxon>Actinoallomurus</taxon>
    </lineage>
</organism>